<comment type="similarity">
    <text evidence="10">Belongs to the glycosyltransferase 14 family.</text>
</comment>
<evidence type="ECO:0000256" key="9">
    <source>
        <dbReference type="ARBA" id="ARBA00023180"/>
    </source>
</evidence>
<dbReference type="GO" id="GO:0007179">
    <property type="term" value="P:transforming growth factor beta receptor signaling pathway"/>
    <property type="evidence" value="ECO:0007669"/>
    <property type="project" value="TreeGrafter"/>
</dbReference>
<keyword evidence="8" id="KW-0472">Membrane</keyword>
<keyword evidence="9" id="KW-0325">Glycoprotein</keyword>
<dbReference type="InterPro" id="IPR003406">
    <property type="entry name" value="Glyco_trans_14"/>
</dbReference>
<dbReference type="Proteomes" id="UP000694396">
    <property type="component" value="Unplaced"/>
</dbReference>
<evidence type="ECO:0000313" key="11">
    <source>
        <dbReference type="Ensembl" id="ENSCRFP00000007473.1"/>
    </source>
</evidence>
<sequence>CAILRYCLSAVLSHSVSFPFVFHAVNLQVTQNHHITRALTAEEAFETLELLFREMLMLQNVYCVHVDAALLSKCLPRFLGKGEMLSRAASPTCALNSTARETCLALAMPWCYLLNTCGQDLSLKNNRVIIQLLKGLGGKNITPRVLPPPHVTTCTKYVHREQFYSSFSFMLWAFDQHVLNLLAWPKDTSSPVGHSWMMPCRILGEHDGGNGLKLKKGRFRLHIRKKFFIVVVVWQRNRLPREVVNGPSLEVFKARLDGALRNLV</sequence>
<keyword evidence="7" id="KW-1133">Transmembrane helix</keyword>
<comment type="subcellular location">
    <subcellularLocation>
        <location evidence="1">Golgi apparatus membrane</location>
        <topology evidence="1">Single-pass type II membrane protein</topology>
    </subcellularLocation>
</comment>
<reference evidence="11" key="1">
    <citation type="submission" date="2025-08" db="UniProtKB">
        <authorList>
            <consortium name="Ensembl"/>
        </authorList>
    </citation>
    <scope>IDENTIFICATION</scope>
</reference>
<dbReference type="Pfam" id="PF02485">
    <property type="entry name" value="Branch"/>
    <property type="match status" value="1"/>
</dbReference>
<dbReference type="GO" id="GO:0008375">
    <property type="term" value="F:acetylglucosaminyltransferase activity"/>
    <property type="evidence" value="ECO:0007669"/>
    <property type="project" value="TreeGrafter"/>
</dbReference>
<evidence type="ECO:0000256" key="6">
    <source>
        <dbReference type="ARBA" id="ARBA00022968"/>
    </source>
</evidence>
<dbReference type="AlphaFoldDB" id="A0A8C3QK94"/>
<comment type="pathway">
    <text evidence="2">Protein modification; protein glycosylation.</text>
</comment>
<evidence type="ECO:0000256" key="7">
    <source>
        <dbReference type="ARBA" id="ARBA00022989"/>
    </source>
</evidence>
<dbReference type="GO" id="GO:0000139">
    <property type="term" value="C:Golgi membrane"/>
    <property type="evidence" value="ECO:0007669"/>
    <property type="project" value="UniProtKB-SubCell"/>
</dbReference>
<protein>
    <submittedName>
        <fullName evidence="11">Uncharacterized protein</fullName>
    </submittedName>
</protein>
<keyword evidence="12" id="KW-1185">Reference proteome</keyword>
<name>A0A8C3QK94_9PASS</name>
<dbReference type="Ensembl" id="ENSCRFT00000007741.1">
    <property type="protein sequence ID" value="ENSCRFP00000007473.1"/>
    <property type="gene ID" value="ENSCRFG00000005885.1"/>
</dbReference>
<proteinExistence type="inferred from homology"/>
<dbReference type="PANTHER" id="PTHR19297:SF183">
    <property type="entry name" value="N-ACETYLLACTOSAMINIDE BETA-1,6-N-ACETYLGLUCOSAMINYL-TRANSFERASE"/>
    <property type="match status" value="1"/>
</dbReference>
<dbReference type="PANTHER" id="PTHR19297">
    <property type="entry name" value="GLYCOSYLTRANSFERASE 14 FAMILY MEMBER"/>
    <property type="match status" value="1"/>
</dbReference>
<evidence type="ECO:0000256" key="10">
    <source>
        <dbReference type="ARBA" id="ARBA00038150"/>
    </source>
</evidence>
<reference evidence="11" key="2">
    <citation type="submission" date="2025-09" db="UniProtKB">
        <authorList>
            <consortium name="Ensembl"/>
        </authorList>
    </citation>
    <scope>IDENTIFICATION</scope>
</reference>
<evidence type="ECO:0000313" key="12">
    <source>
        <dbReference type="Proteomes" id="UP000694396"/>
    </source>
</evidence>
<keyword evidence="3" id="KW-0328">Glycosyltransferase</keyword>
<evidence type="ECO:0000256" key="5">
    <source>
        <dbReference type="ARBA" id="ARBA00022692"/>
    </source>
</evidence>
<keyword evidence="4" id="KW-0808">Transferase</keyword>
<organism evidence="11 12">
    <name type="scientific">Cyanoderma ruficeps</name>
    <name type="common">rufous-capped babbler</name>
    <dbReference type="NCBI Taxonomy" id="181631"/>
    <lineage>
        <taxon>Eukaryota</taxon>
        <taxon>Metazoa</taxon>
        <taxon>Chordata</taxon>
        <taxon>Craniata</taxon>
        <taxon>Vertebrata</taxon>
        <taxon>Euteleostomi</taxon>
        <taxon>Archelosauria</taxon>
        <taxon>Archosauria</taxon>
        <taxon>Dinosauria</taxon>
        <taxon>Saurischia</taxon>
        <taxon>Theropoda</taxon>
        <taxon>Coelurosauria</taxon>
        <taxon>Aves</taxon>
        <taxon>Neognathae</taxon>
        <taxon>Neoaves</taxon>
        <taxon>Telluraves</taxon>
        <taxon>Australaves</taxon>
        <taxon>Passeriformes</taxon>
        <taxon>Sylvioidea</taxon>
        <taxon>Timaliidae</taxon>
        <taxon>Cyanoderma</taxon>
    </lineage>
</organism>
<evidence type="ECO:0000256" key="8">
    <source>
        <dbReference type="ARBA" id="ARBA00023136"/>
    </source>
</evidence>
<evidence type="ECO:0000256" key="3">
    <source>
        <dbReference type="ARBA" id="ARBA00022676"/>
    </source>
</evidence>
<accession>A0A8C3QK94</accession>
<evidence type="ECO:0000256" key="1">
    <source>
        <dbReference type="ARBA" id="ARBA00004323"/>
    </source>
</evidence>
<evidence type="ECO:0000256" key="4">
    <source>
        <dbReference type="ARBA" id="ARBA00022679"/>
    </source>
</evidence>
<keyword evidence="6" id="KW-0735">Signal-anchor</keyword>
<keyword evidence="5" id="KW-0812">Transmembrane</keyword>
<evidence type="ECO:0000256" key="2">
    <source>
        <dbReference type="ARBA" id="ARBA00004922"/>
    </source>
</evidence>